<dbReference type="Proteomes" id="UP000305196">
    <property type="component" value="Unassembled WGS sequence"/>
</dbReference>
<organism evidence="2 3">
    <name type="scientific">Plasmodium vivax</name>
    <name type="common">malaria parasite P. vivax</name>
    <dbReference type="NCBI Taxonomy" id="5855"/>
    <lineage>
        <taxon>Eukaryota</taxon>
        <taxon>Sar</taxon>
        <taxon>Alveolata</taxon>
        <taxon>Apicomplexa</taxon>
        <taxon>Aconoidasida</taxon>
        <taxon>Haemosporida</taxon>
        <taxon>Plasmodiidae</taxon>
        <taxon>Plasmodium</taxon>
        <taxon>Plasmodium (Plasmodium)</taxon>
    </lineage>
</organism>
<evidence type="ECO:0000256" key="1">
    <source>
        <dbReference type="SAM" id="MobiDB-lite"/>
    </source>
</evidence>
<accession>A0A1G4EA72</accession>
<evidence type="ECO:0000313" key="2">
    <source>
        <dbReference type="EMBL" id="SCA60361.1"/>
    </source>
</evidence>
<reference evidence="2 3" key="1">
    <citation type="submission" date="2016-07" db="EMBL/GenBank/DDBJ databases">
        <authorList>
            <consortium name="Pathogen Informatics"/>
        </authorList>
    </citation>
    <scope>NUCLEOTIDE SEQUENCE [LARGE SCALE GENOMIC DNA]</scope>
</reference>
<dbReference type="EMBL" id="FLYI01000158">
    <property type="protein sequence ID" value="SCA60361.1"/>
    <property type="molecule type" value="Genomic_DNA"/>
</dbReference>
<gene>
    <name evidence="2" type="ORF">PVC01_000062700</name>
</gene>
<feature type="region of interest" description="Disordered" evidence="1">
    <location>
        <begin position="159"/>
        <end position="187"/>
    </location>
</feature>
<protein>
    <submittedName>
        <fullName evidence="2">Uncharacterized protein</fullName>
    </submittedName>
</protein>
<evidence type="ECO:0000313" key="3">
    <source>
        <dbReference type="Proteomes" id="UP000305196"/>
    </source>
</evidence>
<dbReference type="VEuPathDB" id="PlasmoDB:PVP01_0000030"/>
<proteinExistence type="predicted"/>
<dbReference type="AlphaFoldDB" id="A0A1G4EA72"/>
<name>A0A1G4EA72_PLAVI</name>
<sequence>MEDYCDERDVLIGELSSMNIPEKEKCNRFRSWTLEYLVNFWNDHFWRKYITYKALIEPFDINYMCRVITLFDNTFNCEDDDGIRFHLPARIRDKYPINKKYVPKEKLEPKNTKDTIALEDTTPKDYVQTSYNENSTEDIAEVGESPEIKDTVFYPNISTSIQSTSPQSHERSINPCSRRKFGNVSSSSKYARKREYLKSSTYITN</sequence>